<dbReference type="RefSeq" id="WP_012063224.1">
    <property type="nucleotide sequence ID" value="NC_009633.1"/>
</dbReference>
<dbReference type="InterPro" id="IPR009057">
    <property type="entry name" value="Homeodomain-like_sf"/>
</dbReference>
<dbReference type="OrthoDB" id="1896527at2"/>
<keyword evidence="1 2" id="KW-0238">DNA-binding</keyword>
<dbReference type="EMBL" id="CP000724">
    <property type="protein sequence ID" value="ABR48244.1"/>
    <property type="molecule type" value="Genomic_DNA"/>
</dbReference>
<reference evidence="5" key="1">
    <citation type="journal article" date="2016" name="Genome Announc.">
        <title>Complete genome sequence of Alkaliphilus metalliredigens strain QYMF, an alkaliphilic and metal-reducing bacterium isolated from borax-contaminated leachate ponds.</title>
        <authorList>
            <person name="Hwang C."/>
            <person name="Copeland A."/>
            <person name="Lucas S."/>
            <person name="Lapidus A."/>
            <person name="Barry K."/>
            <person name="Detter J.C."/>
            <person name="Glavina Del Rio T."/>
            <person name="Hammon N."/>
            <person name="Israni S."/>
            <person name="Dalin E."/>
            <person name="Tice H."/>
            <person name="Pitluck S."/>
            <person name="Chertkov O."/>
            <person name="Brettin T."/>
            <person name="Bruce D."/>
            <person name="Han C."/>
            <person name="Schmutz J."/>
            <person name="Larimer F."/>
            <person name="Land M.L."/>
            <person name="Hauser L."/>
            <person name="Kyrpides N."/>
            <person name="Mikhailova N."/>
            <person name="Ye Q."/>
            <person name="Zhou J."/>
            <person name="Richardson P."/>
            <person name="Fields M.W."/>
        </authorList>
    </citation>
    <scope>NUCLEOTIDE SEQUENCE [LARGE SCALE GENOMIC DNA]</scope>
    <source>
        <strain evidence="5">QYMF</strain>
    </source>
</reference>
<name>A6TPX6_ALKMQ</name>
<dbReference type="PROSITE" id="PS50977">
    <property type="entry name" value="HTH_TETR_2"/>
    <property type="match status" value="1"/>
</dbReference>
<dbReference type="PANTHER" id="PTHR43479">
    <property type="entry name" value="ACREF/ENVCD OPERON REPRESSOR-RELATED"/>
    <property type="match status" value="1"/>
</dbReference>
<dbReference type="InterPro" id="IPR001647">
    <property type="entry name" value="HTH_TetR"/>
</dbReference>
<dbReference type="SUPFAM" id="SSF46689">
    <property type="entry name" value="Homeodomain-like"/>
    <property type="match status" value="1"/>
</dbReference>
<evidence type="ECO:0000313" key="4">
    <source>
        <dbReference type="EMBL" id="ABR48244.1"/>
    </source>
</evidence>
<dbReference type="PROSITE" id="PS01081">
    <property type="entry name" value="HTH_TETR_1"/>
    <property type="match status" value="1"/>
</dbReference>
<organism evidence="4 5">
    <name type="scientific">Alkaliphilus metalliredigens (strain QYMF)</name>
    <dbReference type="NCBI Taxonomy" id="293826"/>
    <lineage>
        <taxon>Bacteria</taxon>
        <taxon>Bacillati</taxon>
        <taxon>Bacillota</taxon>
        <taxon>Clostridia</taxon>
        <taxon>Peptostreptococcales</taxon>
        <taxon>Natronincolaceae</taxon>
        <taxon>Alkaliphilus</taxon>
    </lineage>
</organism>
<feature type="DNA-binding region" description="H-T-H motif" evidence="2">
    <location>
        <begin position="30"/>
        <end position="49"/>
    </location>
</feature>
<proteinExistence type="predicted"/>
<evidence type="ECO:0000259" key="3">
    <source>
        <dbReference type="PROSITE" id="PS50977"/>
    </source>
</evidence>
<evidence type="ECO:0000313" key="5">
    <source>
        <dbReference type="Proteomes" id="UP000001572"/>
    </source>
</evidence>
<evidence type="ECO:0000256" key="2">
    <source>
        <dbReference type="PROSITE-ProRule" id="PRU00335"/>
    </source>
</evidence>
<dbReference type="eggNOG" id="COG1309">
    <property type="taxonomic scope" value="Bacteria"/>
</dbReference>
<keyword evidence="5" id="KW-1185">Reference proteome</keyword>
<dbReference type="Gene3D" id="1.10.357.10">
    <property type="entry name" value="Tetracycline Repressor, domain 2"/>
    <property type="match status" value="1"/>
</dbReference>
<gene>
    <name evidence="4" type="ordered locus">Amet_2084</name>
</gene>
<sequence>MQKTKGEITKERIYITAKEMFYNKGYKKTTMKDIADELDISLGNLTYHFKTKDTIVINIFADYLDNIYEFIWDKVDSSADAYYKHFFVTIVFYKVILTNPNNKRFFGEIMKTKSFYKLLSDRISNIYQGFIQDYHLRVSPSQYKGILLADFGARREVMLSYLEGTIKMPIEDLAILIFSNTSKLLGIHEKIIFKTSHNAYTASKQYDYSQIKLLI</sequence>
<dbReference type="Proteomes" id="UP000001572">
    <property type="component" value="Chromosome"/>
</dbReference>
<dbReference type="Pfam" id="PF00440">
    <property type="entry name" value="TetR_N"/>
    <property type="match status" value="1"/>
</dbReference>
<dbReference type="InterPro" id="IPR050624">
    <property type="entry name" value="HTH-type_Tx_Regulator"/>
</dbReference>
<dbReference type="AlphaFoldDB" id="A6TPX6"/>
<dbReference type="STRING" id="293826.Amet_2084"/>
<dbReference type="PANTHER" id="PTHR43479:SF11">
    <property type="entry name" value="ACREF_ENVCD OPERON REPRESSOR-RELATED"/>
    <property type="match status" value="1"/>
</dbReference>
<dbReference type="KEGG" id="amt:Amet_2084"/>
<accession>A6TPX6</accession>
<dbReference type="GO" id="GO:0003677">
    <property type="term" value="F:DNA binding"/>
    <property type="evidence" value="ECO:0007669"/>
    <property type="project" value="UniProtKB-UniRule"/>
</dbReference>
<dbReference type="InterPro" id="IPR023772">
    <property type="entry name" value="DNA-bd_HTH_TetR-type_CS"/>
</dbReference>
<evidence type="ECO:0000256" key="1">
    <source>
        <dbReference type="ARBA" id="ARBA00023125"/>
    </source>
</evidence>
<protein>
    <submittedName>
        <fullName evidence="4">Transcriptional regulator, TetR family</fullName>
    </submittedName>
</protein>
<dbReference type="HOGENOM" id="CLU_103693_1_0_9"/>
<feature type="domain" description="HTH tetR-type" evidence="3">
    <location>
        <begin position="7"/>
        <end position="67"/>
    </location>
</feature>